<dbReference type="InParanoid" id="L2GNV4"/>
<dbReference type="RefSeq" id="XP_007604150.1">
    <property type="nucleotide sequence ID" value="XM_007604088.1"/>
</dbReference>
<protein>
    <recommendedName>
        <fullName evidence="5">Glutathione peroxidase</fullName>
    </recommendedName>
</protein>
<evidence type="ECO:0000256" key="1">
    <source>
        <dbReference type="ARBA" id="ARBA00006926"/>
    </source>
</evidence>
<keyword evidence="3 5" id="KW-0560">Oxidoreductase</keyword>
<dbReference type="InterPro" id="IPR000889">
    <property type="entry name" value="Glutathione_peroxidase"/>
</dbReference>
<dbReference type="CDD" id="cd00340">
    <property type="entry name" value="GSH_Peroxidase"/>
    <property type="match status" value="1"/>
</dbReference>
<keyword evidence="2 5" id="KW-0575">Peroxidase</keyword>
<dbReference type="InterPro" id="IPR036249">
    <property type="entry name" value="Thioredoxin-like_sf"/>
</dbReference>
<feature type="region of interest" description="Disordered" evidence="6">
    <location>
        <begin position="1"/>
        <end position="34"/>
    </location>
</feature>
<dbReference type="GO" id="GO:0140824">
    <property type="term" value="F:thioredoxin-dependent peroxiredoxin activity"/>
    <property type="evidence" value="ECO:0007669"/>
    <property type="project" value="UniProtKB-EC"/>
</dbReference>
<dbReference type="InterPro" id="IPR029759">
    <property type="entry name" value="GPX_AS"/>
</dbReference>
<organism evidence="7 8">
    <name type="scientific">Vittaforma corneae (strain ATCC 50505)</name>
    <name type="common">Microsporidian parasite</name>
    <name type="synonym">Nosema corneum</name>
    <dbReference type="NCBI Taxonomy" id="993615"/>
    <lineage>
        <taxon>Eukaryota</taxon>
        <taxon>Fungi</taxon>
        <taxon>Fungi incertae sedis</taxon>
        <taxon>Microsporidia</taxon>
        <taxon>Nosematidae</taxon>
        <taxon>Vittaforma</taxon>
    </lineage>
</organism>
<dbReference type="PANTHER" id="PTHR11592">
    <property type="entry name" value="GLUTATHIONE PEROXIDASE"/>
    <property type="match status" value="1"/>
</dbReference>
<dbReference type="PANTHER" id="PTHR11592:SF78">
    <property type="entry name" value="GLUTATHIONE PEROXIDASE"/>
    <property type="match status" value="1"/>
</dbReference>
<dbReference type="Proteomes" id="UP000011082">
    <property type="component" value="Unassembled WGS sequence"/>
</dbReference>
<evidence type="ECO:0000256" key="3">
    <source>
        <dbReference type="ARBA" id="ARBA00023002"/>
    </source>
</evidence>
<dbReference type="PROSITE" id="PS00460">
    <property type="entry name" value="GLUTATHIONE_PEROXID_1"/>
    <property type="match status" value="1"/>
</dbReference>
<dbReference type="VEuPathDB" id="MicrosporidiaDB:VICG_00699"/>
<dbReference type="GeneID" id="19881415"/>
<dbReference type="HOGENOM" id="CLU_029507_0_1_1"/>
<dbReference type="OMA" id="KYGNVVI"/>
<dbReference type="FunCoup" id="L2GNV4">
    <property type="interactions" value="37"/>
</dbReference>
<dbReference type="PRINTS" id="PR01011">
    <property type="entry name" value="GLUTPROXDASE"/>
</dbReference>
<feature type="compositionally biased region" description="Basic and acidic residues" evidence="6">
    <location>
        <begin position="1"/>
        <end position="10"/>
    </location>
</feature>
<dbReference type="AlphaFoldDB" id="L2GNV4"/>
<name>L2GNV4_VITCO</name>
<accession>L2GNV4</accession>
<evidence type="ECO:0000256" key="6">
    <source>
        <dbReference type="SAM" id="MobiDB-lite"/>
    </source>
</evidence>
<dbReference type="EMBL" id="JH370133">
    <property type="protein sequence ID" value="ELA42299.1"/>
    <property type="molecule type" value="Genomic_DNA"/>
</dbReference>
<reference evidence="8" key="1">
    <citation type="submission" date="2011-05" db="EMBL/GenBank/DDBJ databases">
        <title>The genome sequence of Vittaforma corneae strain ATCC 50505.</title>
        <authorList>
            <consortium name="The Broad Institute Genome Sequencing Platform"/>
            <person name="Cuomo C."/>
            <person name="Didier E."/>
            <person name="Bowers L."/>
            <person name="Young S.K."/>
            <person name="Zeng Q."/>
            <person name="Gargeya S."/>
            <person name="Fitzgerald M."/>
            <person name="Haas B."/>
            <person name="Abouelleil A."/>
            <person name="Alvarado L."/>
            <person name="Arachchi H.M."/>
            <person name="Berlin A."/>
            <person name="Chapman S.B."/>
            <person name="Gearin G."/>
            <person name="Goldberg J."/>
            <person name="Griggs A."/>
            <person name="Gujja S."/>
            <person name="Hansen M."/>
            <person name="Heiman D."/>
            <person name="Howarth C."/>
            <person name="Larimer J."/>
            <person name="Lui A."/>
            <person name="MacDonald P.J.P."/>
            <person name="McCowen C."/>
            <person name="Montmayeur A."/>
            <person name="Murphy C."/>
            <person name="Neiman D."/>
            <person name="Pearson M."/>
            <person name="Priest M."/>
            <person name="Roberts A."/>
            <person name="Saif S."/>
            <person name="Shea T."/>
            <person name="Sisk P."/>
            <person name="Stolte C."/>
            <person name="Sykes S."/>
            <person name="Wortman J."/>
            <person name="Nusbaum C."/>
            <person name="Birren B."/>
        </authorList>
    </citation>
    <scope>NUCLEOTIDE SEQUENCE [LARGE SCALE GENOMIC DNA]</scope>
    <source>
        <strain evidence="8">ATCC 50505</strain>
    </source>
</reference>
<sequence length="202" mass="23276">MSTDGEKTAEKLNLQKNTEDKIKVENDEETDKANPNKGLYDIEVTDINKRAFKLAELKGKVIIIVNVASKCGLAEKSYQELASLLAKYHSKGLRILLFPCRQFLNQEYEQMEKVRSFANKFSENFMLMDEIDVKGPSIHPLFKFLTENLKGFLTNNIKWNFTYFLIGRNGELVRRYGPTERLPDADKDLVRCIGDVEDEVEN</sequence>
<dbReference type="Pfam" id="PF00255">
    <property type="entry name" value="GSHPx"/>
    <property type="match status" value="1"/>
</dbReference>
<dbReference type="PROSITE" id="PS51355">
    <property type="entry name" value="GLUTATHIONE_PEROXID_3"/>
    <property type="match status" value="1"/>
</dbReference>
<evidence type="ECO:0000256" key="5">
    <source>
        <dbReference type="RuleBase" id="RU000499"/>
    </source>
</evidence>
<keyword evidence="8" id="KW-1185">Reference proteome</keyword>
<evidence type="ECO:0000313" key="7">
    <source>
        <dbReference type="EMBL" id="ELA42299.1"/>
    </source>
</evidence>
<dbReference type="GO" id="GO:0006979">
    <property type="term" value="P:response to oxidative stress"/>
    <property type="evidence" value="ECO:0007669"/>
    <property type="project" value="InterPro"/>
</dbReference>
<dbReference type="OrthoDB" id="446890at2759"/>
<evidence type="ECO:0000313" key="8">
    <source>
        <dbReference type="Proteomes" id="UP000011082"/>
    </source>
</evidence>
<comment type="catalytic activity">
    <reaction evidence="4">
        <text>a hydroperoxide + [thioredoxin]-dithiol = an alcohol + [thioredoxin]-disulfide + H2O</text>
        <dbReference type="Rhea" id="RHEA:62620"/>
        <dbReference type="Rhea" id="RHEA-COMP:10698"/>
        <dbReference type="Rhea" id="RHEA-COMP:10700"/>
        <dbReference type="ChEBI" id="CHEBI:15377"/>
        <dbReference type="ChEBI" id="CHEBI:29950"/>
        <dbReference type="ChEBI" id="CHEBI:30879"/>
        <dbReference type="ChEBI" id="CHEBI:35924"/>
        <dbReference type="ChEBI" id="CHEBI:50058"/>
        <dbReference type="EC" id="1.11.1.24"/>
    </reaction>
</comment>
<comment type="similarity">
    <text evidence="1 5">Belongs to the glutathione peroxidase family.</text>
</comment>
<dbReference type="STRING" id="993615.L2GNV4"/>
<gene>
    <name evidence="7" type="ORF">VICG_00699</name>
</gene>
<evidence type="ECO:0000256" key="2">
    <source>
        <dbReference type="ARBA" id="ARBA00022559"/>
    </source>
</evidence>
<evidence type="ECO:0000256" key="4">
    <source>
        <dbReference type="ARBA" id="ARBA00049091"/>
    </source>
</evidence>
<proteinExistence type="inferred from homology"/>
<dbReference type="Gene3D" id="3.40.30.10">
    <property type="entry name" value="Glutaredoxin"/>
    <property type="match status" value="1"/>
</dbReference>
<dbReference type="SUPFAM" id="SSF52833">
    <property type="entry name" value="Thioredoxin-like"/>
    <property type="match status" value="1"/>
</dbReference>